<sequence>MDTFLRWVKSSYSGPAGGNCVEWAPGAVGGVLVRDSKVTGPIVTVSTDVWATFVGAVRSES</sequence>
<evidence type="ECO:0000259" key="1">
    <source>
        <dbReference type="Pfam" id="PF04149"/>
    </source>
</evidence>
<dbReference type="RefSeq" id="WP_258786798.1">
    <property type="nucleotide sequence ID" value="NZ_JANUGQ010000006.1"/>
</dbReference>
<evidence type="ECO:0000313" key="3">
    <source>
        <dbReference type="Proteomes" id="UP001431313"/>
    </source>
</evidence>
<organism evidence="2 3">
    <name type="scientific">Streptomyces pyxinae</name>
    <dbReference type="NCBI Taxonomy" id="2970734"/>
    <lineage>
        <taxon>Bacteria</taxon>
        <taxon>Bacillati</taxon>
        <taxon>Actinomycetota</taxon>
        <taxon>Actinomycetes</taxon>
        <taxon>Kitasatosporales</taxon>
        <taxon>Streptomycetaceae</taxon>
        <taxon>Streptomyces</taxon>
    </lineage>
</organism>
<evidence type="ECO:0000313" key="2">
    <source>
        <dbReference type="EMBL" id="MCS0635862.1"/>
    </source>
</evidence>
<dbReference type="Pfam" id="PF04149">
    <property type="entry name" value="DUF397"/>
    <property type="match status" value="1"/>
</dbReference>
<accession>A0ABT2CEM8</accession>
<keyword evidence="3" id="KW-1185">Reference proteome</keyword>
<gene>
    <name evidence="2" type="ORF">NX801_09320</name>
</gene>
<dbReference type="EMBL" id="JANUGQ010000006">
    <property type="protein sequence ID" value="MCS0635862.1"/>
    <property type="molecule type" value="Genomic_DNA"/>
</dbReference>
<proteinExistence type="predicted"/>
<protein>
    <submittedName>
        <fullName evidence="2">DUF397 domain-containing protein</fullName>
    </submittedName>
</protein>
<dbReference type="InterPro" id="IPR007278">
    <property type="entry name" value="DUF397"/>
</dbReference>
<dbReference type="Proteomes" id="UP001431313">
    <property type="component" value="Unassembled WGS sequence"/>
</dbReference>
<feature type="domain" description="DUF397" evidence="1">
    <location>
        <begin position="5"/>
        <end position="58"/>
    </location>
</feature>
<reference evidence="2" key="1">
    <citation type="submission" date="2022-08" db="EMBL/GenBank/DDBJ databases">
        <authorList>
            <person name="Somphong A."/>
            <person name="Phongsopitanun W."/>
        </authorList>
    </citation>
    <scope>NUCLEOTIDE SEQUENCE</scope>
    <source>
        <strain evidence="2">LP05-1</strain>
    </source>
</reference>
<name>A0ABT2CEM8_9ACTN</name>
<comment type="caution">
    <text evidence="2">The sequence shown here is derived from an EMBL/GenBank/DDBJ whole genome shotgun (WGS) entry which is preliminary data.</text>
</comment>